<dbReference type="Proteomes" id="UP001139411">
    <property type="component" value="Unassembled WGS sequence"/>
</dbReference>
<evidence type="ECO:0000313" key="2">
    <source>
        <dbReference type="Proteomes" id="UP001139411"/>
    </source>
</evidence>
<accession>A0A9X1QGL9</accession>
<proteinExistence type="predicted"/>
<protein>
    <recommendedName>
        <fullName evidence="3">Outer membrane protein with beta-barrel domain</fullName>
    </recommendedName>
</protein>
<comment type="caution">
    <text evidence="1">The sequence shown here is derived from an EMBL/GenBank/DDBJ whole genome shotgun (WGS) entry which is preliminary data.</text>
</comment>
<name>A0A9X1QGL9_9BACT</name>
<evidence type="ECO:0008006" key="3">
    <source>
        <dbReference type="Google" id="ProtNLM"/>
    </source>
</evidence>
<reference evidence="1" key="1">
    <citation type="submission" date="2022-01" db="EMBL/GenBank/DDBJ databases">
        <title>Novel species in genus Dyadobacter.</title>
        <authorList>
            <person name="Ma C."/>
        </authorList>
    </citation>
    <scope>NUCLEOTIDE SEQUENCE</scope>
    <source>
        <strain evidence="1">CY357</strain>
    </source>
</reference>
<organism evidence="1 2">
    <name type="scientific">Dyadobacter chenhuakuii</name>
    <dbReference type="NCBI Taxonomy" id="2909339"/>
    <lineage>
        <taxon>Bacteria</taxon>
        <taxon>Pseudomonadati</taxon>
        <taxon>Bacteroidota</taxon>
        <taxon>Cytophagia</taxon>
        <taxon>Cytophagales</taxon>
        <taxon>Spirosomataceae</taxon>
        <taxon>Dyadobacter</taxon>
    </lineage>
</organism>
<evidence type="ECO:0000313" key="1">
    <source>
        <dbReference type="EMBL" id="MCF2500127.1"/>
    </source>
</evidence>
<dbReference type="AlphaFoldDB" id="A0A9X1QGL9"/>
<dbReference type="EMBL" id="JAKFFV010000010">
    <property type="protein sequence ID" value="MCF2500127.1"/>
    <property type="molecule type" value="Genomic_DNA"/>
</dbReference>
<gene>
    <name evidence="1" type="ORF">L0661_17535</name>
</gene>
<dbReference type="RefSeq" id="WP_235178620.1">
    <property type="nucleotide sequence ID" value="NZ_JAKFFV010000010.1"/>
</dbReference>
<sequence>MIRIENSKFHNNNMQRPNFIIISTSLLFFVTCNLCYAQQFPKYEIQLGFGPLAREQIIDDAVETLLGTASLDPIRMGDFSNSFNLSLRYQRRQWISIGLALGFTTKTTYRTDYSESKSFYKHSNFMSTFEAKYIYLDHPFVQLYGVTGFGILLVKTKDQRFPHDTKMYGWPTTQLTPIAIRIGKKFGGFAEMGYGYKGIVNFGVSARF</sequence>